<keyword evidence="1" id="KW-0732">Signal</keyword>
<accession>A0A6B0UW97</accession>
<dbReference type="AlphaFoldDB" id="A0A6B0UW97"/>
<sequence>MRSCGASIMLGALASLAYMVKQAVKNFPFTRKNPPLLASFNNVVGSSAAYCKNATRTTRVVVLCRIVTHRRFSTCPFSCDLKYCGASMEISRTHLAIPRLAVFCLFYLEGRCFNAIMNVEYLFFYLLPLALLRRPADGQSKLPANVGSISELKRNRW</sequence>
<evidence type="ECO:0000313" key="2">
    <source>
        <dbReference type="EMBL" id="MXU94127.1"/>
    </source>
</evidence>
<dbReference type="EMBL" id="GIFC01012044">
    <property type="protein sequence ID" value="MXU94127.1"/>
    <property type="molecule type" value="Transcribed_RNA"/>
</dbReference>
<evidence type="ECO:0000256" key="1">
    <source>
        <dbReference type="SAM" id="SignalP"/>
    </source>
</evidence>
<feature type="chain" id="PRO_5025408901" description="Secreted protein" evidence="1">
    <location>
        <begin position="20"/>
        <end position="157"/>
    </location>
</feature>
<name>A0A6B0UW97_IXORI</name>
<feature type="signal peptide" evidence="1">
    <location>
        <begin position="1"/>
        <end position="19"/>
    </location>
</feature>
<proteinExistence type="predicted"/>
<organism evidence="2">
    <name type="scientific">Ixodes ricinus</name>
    <name type="common">Common tick</name>
    <name type="synonym">Acarus ricinus</name>
    <dbReference type="NCBI Taxonomy" id="34613"/>
    <lineage>
        <taxon>Eukaryota</taxon>
        <taxon>Metazoa</taxon>
        <taxon>Ecdysozoa</taxon>
        <taxon>Arthropoda</taxon>
        <taxon>Chelicerata</taxon>
        <taxon>Arachnida</taxon>
        <taxon>Acari</taxon>
        <taxon>Parasitiformes</taxon>
        <taxon>Ixodida</taxon>
        <taxon>Ixodoidea</taxon>
        <taxon>Ixodidae</taxon>
        <taxon>Ixodinae</taxon>
        <taxon>Ixodes</taxon>
    </lineage>
</organism>
<evidence type="ECO:0008006" key="3">
    <source>
        <dbReference type="Google" id="ProtNLM"/>
    </source>
</evidence>
<protein>
    <recommendedName>
        <fullName evidence="3">Secreted protein</fullName>
    </recommendedName>
</protein>
<reference evidence="2" key="1">
    <citation type="submission" date="2019-12" db="EMBL/GenBank/DDBJ databases">
        <title>An insight into the sialome of adult female Ixodes ricinus ticks feeding for 6 days.</title>
        <authorList>
            <person name="Perner J."/>
            <person name="Ribeiro J.M.C."/>
        </authorList>
    </citation>
    <scope>NUCLEOTIDE SEQUENCE</scope>
    <source>
        <strain evidence="2">Semi-engorged</strain>
        <tissue evidence="2">Salivary glands</tissue>
    </source>
</reference>